<feature type="compositionally biased region" description="Basic and acidic residues" evidence="1">
    <location>
        <begin position="116"/>
        <end position="129"/>
    </location>
</feature>
<evidence type="ECO:0000313" key="3">
    <source>
        <dbReference type="Proteomes" id="UP000672032"/>
    </source>
</evidence>
<dbReference type="Proteomes" id="UP000672032">
    <property type="component" value="Chromosome 2"/>
</dbReference>
<gene>
    <name evidence="2" type="ORF">DSL72_001502</name>
</gene>
<reference evidence="2" key="1">
    <citation type="submission" date="2020-10" db="EMBL/GenBank/DDBJ databases">
        <title>Genome Sequence of Monilinia vaccinii-corymbosi Sheds Light on Mummy Berry Disease Infection of Blueberry and Mating Type.</title>
        <authorList>
            <person name="Yow A.G."/>
            <person name="Zhang Y."/>
            <person name="Bansal K."/>
            <person name="Eacker S.M."/>
            <person name="Sullivan S."/>
            <person name="Liachko I."/>
            <person name="Cubeta M.A."/>
            <person name="Rollins J.A."/>
            <person name="Ashrafi H."/>
        </authorList>
    </citation>
    <scope>NUCLEOTIDE SEQUENCE</scope>
    <source>
        <strain evidence="2">RL-1</strain>
    </source>
</reference>
<dbReference type="EMBL" id="CP063406">
    <property type="protein sequence ID" value="QSZ31933.1"/>
    <property type="molecule type" value="Genomic_DNA"/>
</dbReference>
<dbReference type="AlphaFoldDB" id="A0A8A3P273"/>
<proteinExistence type="predicted"/>
<name>A0A8A3P273_9HELO</name>
<feature type="region of interest" description="Disordered" evidence="1">
    <location>
        <begin position="113"/>
        <end position="158"/>
    </location>
</feature>
<dbReference type="OrthoDB" id="10663277at2759"/>
<accession>A0A8A3P273</accession>
<feature type="compositionally biased region" description="Basic residues" evidence="1">
    <location>
        <begin position="132"/>
        <end position="146"/>
    </location>
</feature>
<protein>
    <submittedName>
        <fullName evidence="2">Uncharacterized protein</fullName>
    </submittedName>
</protein>
<evidence type="ECO:0000313" key="2">
    <source>
        <dbReference type="EMBL" id="QSZ31933.1"/>
    </source>
</evidence>
<sequence>MPIMNKVIKINKETTHRIPRLSKSRIISSSLLVLPSHQTGTYNDWQFNNQKSKALVELAAKITEEGLVQCNQLLDVKAISLEKRMDMLWHLATGRPIDDQVLEGKNIVVRGHASRKSIDEGRNKVEDLLSPRAKKQKVQDRKKHKLVPQDPIFDSSQA</sequence>
<evidence type="ECO:0000256" key="1">
    <source>
        <dbReference type="SAM" id="MobiDB-lite"/>
    </source>
</evidence>
<keyword evidence="3" id="KW-1185">Reference proteome</keyword>
<organism evidence="2 3">
    <name type="scientific">Monilinia vaccinii-corymbosi</name>
    <dbReference type="NCBI Taxonomy" id="61207"/>
    <lineage>
        <taxon>Eukaryota</taxon>
        <taxon>Fungi</taxon>
        <taxon>Dikarya</taxon>
        <taxon>Ascomycota</taxon>
        <taxon>Pezizomycotina</taxon>
        <taxon>Leotiomycetes</taxon>
        <taxon>Helotiales</taxon>
        <taxon>Sclerotiniaceae</taxon>
        <taxon>Monilinia</taxon>
    </lineage>
</organism>